<evidence type="ECO:0000313" key="1">
    <source>
        <dbReference type="EMBL" id="ADY73559.1"/>
    </source>
</evidence>
<dbReference type="AlphaFoldDB" id="F0S3Y7"/>
<dbReference type="InterPro" id="IPR008822">
    <property type="entry name" value="Endonuclease_RusA-like"/>
</dbReference>
<protein>
    <submittedName>
        <fullName evidence="1">Endodeoxyribonuclease RusA</fullName>
    </submittedName>
</protein>
<dbReference type="Gene3D" id="3.30.1330.70">
    <property type="entry name" value="Holliday junction resolvase RusA"/>
    <property type="match status" value="1"/>
</dbReference>
<reference evidence="1 2" key="1">
    <citation type="journal article" date="2011" name="Stand. Genomic Sci.">
        <title>Complete genome sequence of the thermophilic sulfur-reducer Desulfurobacterium thermolithotrophum type strain (BSA(T)) from a deep-sea hydrothermal vent.</title>
        <authorList>
            <person name="Goker M."/>
            <person name="Daligault H."/>
            <person name="Mwirichia R."/>
            <person name="Lapidus A."/>
            <person name="Lucas S."/>
            <person name="Deshpande S."/>
            <person name="Pagani I."/>
            <person name="Tapia R."/>
            <person name="Cheng J.F."/>
            <person name="Goodwin L."/>
            <person name="Pitluck S."/>
            <person name="Liolios K."/>
            <person name="Ivanova N."/>
            <person name="Mavromatis K."/>
            <person name="Mikhailova N."/>
            <person name="Pati A."/>
            <person name="Chen A."/>
            <person name="Palaniappan K."/>
            <person name="Han C."/>
            <person name="Land M."/>
            <person name="Hauser L."/>
            <person name="Pan C."/>
            <person name="Brambilla E.M."/>
            <person name="Rohde M."/>
            <person name="Spring S."/>
            <person name="Sikorski J."/>
            <person name="Wirth R."/>
            <person name="Detter J.C."/>
            <person name="Woyke T."/>
            <person name="Bristow J."/>
            <person name="Eisen J.A."/>
            <person name="Markowitz V."/>
            <person name="Hugenholtz P."/>
            <person name="Kyrpides N.C."/>
            <person name="Klenk H.P."/>
        </authorList>
    </citation>
    <scope>NUCLEOTIDE SEQUENCE [LARGE SCALE GENOMIC DNA]</scope>
    <source>
        <strain evidence="2">DSM 11699 / BSA</strain>
    </source>
</reference>
<dbReference type="eggNOG" id="COG4570">
    <property type="taxonomic scope" value="Bacteria"/>
</dbReference>
<sequence length="176" mass="20713">MKFKFFFVGKIPSKANYKKISHRRINGEMKPFIINNPQVISSQKEAIYQFHLQKLSYGIDKFPIEKPVKVSVSFLFSKRVKQRDIDNAEKFVGDVLEKAGVLKRDSLIYVKEKVEKRLGVKGFDEIVIIEIEELDEKKRKEHEKEVEKLPEELLEFLKKLKLELPDESRVRCKSSD</sequence>
<gene>
    <name evidence="1" type="ordered locus">Dester_0919</name>
</gene>
<dbReference type="GO" id="GO:0006281">
    <property type="term" value="P:DNA repair"/>
    <property type="evidence" value="ECO:0007669"/>
    <property type="project" value="InterPro"/>
</dbReference>
<dbReference type="InParanoid" id="F0S3Y7"/>
<name>F0S3Y7_DESTD</name>
<dbReference type="KEGG" id="dte:Dester_0919"/>
<dbReference type="EMBL" id="CP002543">
    <property type="protein sequence ID" value="ADY73559.1"/>
    <property type="molecule type" value="Genomic_DNA"/>
</dbReference>
<dbReference type="Proteomes" id="UP000007102">
    <property type="component" value="Chromosome"/>
</dbReference>
<dbReference type="STRING" id="868864.Dester_0919"/>
<dbReference type="HOGENOM" id="CLU_1585691_0_0_0"/>
<dbReference type="OrthoDB" id="13771at2"/>
<evidence type="ECO:0000313" key="2">
    <source>
        <dbReference type="Proteomes" id="UP000007102"/>
    </source>
</evidence>
<keyword evidence="2" id="KW-1185">Reference proteome</keyword>
<dbReference type="InterPro" id="IPR036614">
    <property type="entry name" value="RusA-like_sf"/>
</dbReference>
<organism evidence="1 2">
    <name type="scientific">Desulfurobacterium thermolithotrophum (strain DSM 11699 / BSA)</name>
    <dbReference type="NCBI Taxonomy" id="868864"/>
    <lineage>
        <taxon>Bacteria</taxon>
        <taxon>Pseudomonadati</taxon>
        <taxon>Aquificota</taxon>
        <taxon>Aquificia</taxon>
        <taxon>Desulfurobacteriales</taxon>
        <taxon>Desulfurobacteriaceae</taxon>
        <taxon>Desulfurobacterium</taxon>
    </lineage>
</organism>
<dbReference type="RefSeq" id="WP_013638512.1">
    <property type="nucleotide sequence ID" value="NC_015185.1"/>
</dbReference>
<accession>F0S3Y7</accession>
<reference evidence="2" key="2">
    <citation type="submission" date="2011-02" db="EMBL/GenBank/DDBJ databases">
        <title>The complete genome of Desulfurobacterium thermolithotrophum DSM 11699.</title>
        <authorList>
            <consortium name="US DOE Joint Genome Institute (JGI-PGF)"/>
            <person name="Lucas S."/>
            <person name="Copeland A."/>
            <person name="Lapidus A."/>
            <person name="Bruce D."/>
            <person name="Goodwin L."/>
            <person name="Pitluck S."/>
            <person name="Kyrpides N."/>
            <person name="Mavromatis K."/>
            <person name="Pagani I."/>
            <person name="Ivanova N."/>
            <person name="Mikhailova N."/>
            <person name="Daligault H."/>
            <person name="Detter J.C."/>
            <person name="Tapia R."/>
            <person name="Han C."/>
            <person name="Land M."/>
            <person name="Hauser L."/>
            <person name="Markowitz V."/>
            <person name="Cheng J.-F."/>
            <person name="Hugenholtz P."/>
            <person name="Woyke T."/>
            <person name="Wu D."/>
            <person name="Spring S."/>
            <person name="Brambilla E."/>
            <person name="Klenk H.-P."/>
            <person name="Eisen J.A."/>
        </authorList>
    </citation>
    <scope>NUCLEOTIDE SEQUENCE [LARGE SCALE GENOMIC DNA]</scope>
    <source>
        <strain evidence="2">DSM 11699 / BSA</strain>
    </source>
</reference>
<dbReference type="GO" id="GO:0006310">
    <property type="term" value="P:DNA recombination"/>
    <property type="evidence" value="ECO:0007669"/>
    <property type="project" value="InterPro"/>
</dbReference>
<proteinExistence type="predicted"/>
<dbReference type="Pfam" id="PF05866">
    <property type="entry name" value="RusA"/>
    <property type="match status" value="1"/>
</dbReference>
<dbReference type="SUPFAM" id="SSF103084">
    <property type="entry name" value="Holliday junction resolvase RusA"/>
    <property type="match status" value="1"/>
</dbReference>
<dbReference type="GO" id="GO:0000287">
    <property type="term" value="F:magnesium ion binding"/>
    <property type="evidence" value="ECO:0007669"/>
    <property type="project" value="InterPro"/>
</dbReference>